<name>A0ABX1F849_9PROT</name>
<keyword evidence="2" id="KW-0201">Cytochrome c-type biogenesis</keyword>
<evidence type="ECO:0000256" key="3">
    <source>
        <dbReference type="ARBA" id="ARBA00023284"/>
    </source>
</evidence>
<dbReference type="Pfam" id="PF08534">
    <property type="entry name" value="Redoxin"/>
    <property type="match status" value="1"/>
</dbReference>
<proteinExistence type="predicted"/>
<dbReference type="InterPro" id="IPR050553">
    <property type="entry name" value="Thioredoxin_ResA/DsbE_sf"/>
</dbReference>
<dbReference type="PROSITE" id="PS00194">
    <property type="entry name" value="THIOREDOXIN_1"/>
    <property type="match status" value="1"/>
</dbReference>
<dbReference type="InterPro" id="IPR013740">
    <property type="entry name" value="Redoxin"/>
</dbReference>
<evidence type="ECO:0000259" key="4">
    <source>
        <dbReference type="PROSITE" id="PS51352"/>
    </source>
</evidence>
<keyword evidence="6" id="KW-1185">Reference proteome</keyword>
<dbReference type="Gene3D" id="3.40.30.10">
    <property type="entry name" value="Glutaredoxin"/>
    <property type="match status" value="1"/>
</dbReference>
<dbReference type="PROSITE" id="PS51352">
    <property type="entry name" value="THIOREDOXIN_2"/>
    <property type="match status" value="1"/>
</dbReference>
<gene>
    <name evidence="5" type="ORF">HB662_27380</name>
</gene>
<evidence type="ECO:0000313" key="5">
    <source>
        <dbReference type="EMBL" id="NKE48522.1"/>
    </source>
</evidence>
<comment type="caution">
    <text evidence="5">The sequence shown here is derived from an EMBL/GenBank/DDBJ whole genome shotgun (WGS) entry which is preliminary data.</text>
</comment>
<dbReference type="InterPro" id="IPR036249">
    <property type="entry name" value="Thioredoxin-like_sf"/>
</dbReference>
<dbReference type="EMBL" id="JAAVTX010000010">
    <property type="protein sequence ID" value="NKE48522.1"/>
    <property type="molecule type" value="Genomic_DNA"/>
</dbReference>
<dbReference type="Proteomes" id="UP000765160">
    <property type="component" value="Unassembled WGS sequence"/>
</dbReference>
<dbReference type="InterPro" id="IPR013766">
    <property type="entry name" value="Thioredoxin_domain"/>
</dbReference>
<evidence type="ECO:0000256" key="2">
    <source>
        <dbReference type="ARBA" id="ARBA00022748"/>
    </source>
</evidence>
<dbReference type="PANTHER" id="PTHR42852">
    <property type="entry name" value="THIOL:DISULFIDE INTERCHANGE PROTEIN DSBE"/>
    <property type="match status" value="1"/>
</dbReference>
<reference evidence="5 6" key="1">
    <citation type="submission" date="2020-03" db="EMBL/GenBank/DDBJ databases">
        <title>Roseomonas selenitidurans sp. nov. isolated from soil.</title>
        <authorList>
            <person name="Liu H."/>
        </authorList>
    </citation>
    <scope>NUCLEOTIDE SEQUENCE [LARGE SCALE GENOMIC DNA]</scope>
    <source>
        <strain evidence="5 6">JCM 15073</strain>
    </source>
</reference>
<feature type="domain" description="Thioredoxin" evidence="4">
    <location>
        <begin position="29"/>
        <end position="171"/>
    </location>
</feature>
<dbReference type="InterPro" id="IPR017937">
    <property type="entry name" value="Thioredoxin_CS"/>
</dbReference>
<protein>
    <submittedName>
        <fullName evidence="5">TlpA family protein disulfide reductase</fullName>
    </submittedName>
</protein>
<keyword evidence="3" id="KW-0676">Redox-active center</keyword>
<evidence type="ECO:0000256" key="1">
    <source>
        <dbReference type="ARBA" id="ARBA00004196"/>
    </source>
</evidence>
<evidence type="ECO:0000313" key="6">
    <source>
        <dbReference type="Proteomes" id="UP000765160"/>
    </source>
</evidence>
<sequence length="188" mass="20263">MIPTTTRLPEQSAVPTSGTLANRLTLVPLDSPRPVPDLRFVTAEGRTLTLEDFRGRAVVLNIWATWCVPCRVEMPALDRLQAALGGDGFEVVALSIDRGGPPAVEAFYKEIGLRSLNIYVDPTGAASRALNAVGIPTTLLIDRDGREVARKIGPAEWDSPELVGAIRRHLDLPEGTDVAPVVAPTPRR</sequence>
<dbReference type="CDD" id="cd02966">
    <property type="entry name" value="TlpA_like_family"/>
    <property type="match status" value="1"/>
</dbReference>
<dbReference type="SUPFAM" id="SSF52833">
    <property type="entry name" value="Thioredoxin-like"/>
    <property type="match status" value="1"/>
</dbReference>
<dbReference type="PANTHER" id="PTHR42852:SF13">
    <property type="entry name" value="PROTEIN DIPZ"/>
    <property type="match status" value="1"/>
</dbReference>
<comment type="subcellular location">
    <subcellularLocation>
        <location evidence="1">Cell envelope</location>
    </subcellularLocation>
</comment>
<accession>A0ABX1F849</accession>
<organism evidence="5 6">
    <name type="scientific">Falsiroseomonas frigidaquae</name>
    <dbReference type="NCBI Taxonomy" id="487318"/>
    <lineage>
        <taxon>Bacteria</taxon>
        <taxon>Pseudomonadati</taxon>
        <taxon>Pseudomonadota</taxon>
        <taxon>Alphaproteobacteria</taxon>
        <taxon>Acetobacterales</taxon>
        <taxon>Roseomonadaceae</taxon>
        <taxon>Falsiroseomonas</taxon>
    </lineage>
</organism>